<dbReference type="GeneID" id="14906900"/>
<sequence>MTHILMKIKFSTRLDMPGYSEVHRLNITITLPELYIEAIAFTGDNPIKFKLNIKTYKFMNQYYSKWHQTEMGTIVLEILKSPSPYVWKNIHSDENYNPPNQYIWWSAYYQYRNQMEAGFQLLDDSERRKEDQYDLEYNKQEKLIEDKKILKIKIQEQTNQIEDQYRNLMYCTQYIYKEGNFIGDPFDWISWEI</sequence>
<dbReference type="OrthoDB" id="294772at2759"/>
<reference evidence="2 3" key="1">
    <citation type="submission" date="2011-07" db="EMBL/GenBank/DDBJ databases">
        <authorList>
            <person name="Coyne R."/>
            <person name="Brami D."/>
            <person name="Johnson J."/>
            <person name="Hostetler J."/>
            <person name="Hannick L."/>
            <person name="Clark T."/>
            <person name="Cassidy-Hanley D."/>
            <person name="Inman J."/>
        </authorList>
    </citation>
    <scope>NUCLEOTIDE SEQUENCE [LARGE SCALE GENOMIC DNA]</scope>
    <source>
        <strain evidence="2 3">G5</strain>
    </source>
</reference>
<name>G0QVH4_ICHMU</name>
<dbReference type="Proteomes" id="UP000008983">
    <property type="component" value="Unassembled WGS sequence"/>
</dbReference>
<evidence type="ECO:0000313" key="3">
    <source>
        <dbReference type="Proteomes" id="UP000008983"/>
    </source>
</evidence>
<feature type="coiled-coil region" evidence="1">
    <location>
        <begin position="140"/>
        <end position="167"/>
    </location>
</feature>
<dbReference type="AlphaFoldDB" id="G0QVH4"/>
<dbReference type="OMA" id="MTHTFIR"/>
<organism evidence="2 3">
    <name type="scientific">Ichthyophthirius multifiliis</name>
    <name type="common">White spot disease agent</name>
    <name type="synonym">Ich</name>
    <dbReference type="NCBI Taxonomy" id="5932"/>
    <lineage>
        <taxon>Eukaryota</taxon>
        <taxon>Sar</taxon>
        <taxon>Alveolata</taxon>
        <taxon>Ciliophora</taxon>
        <taxon>Intramacronucleata</taxon>
        <taxon>Oligohymenophorea</taxon>
        <taxon>Hymenostomatida</taxon>
        <taxon>Ophryoglenina</taxon>
        <taxon>Ichthyophthirius</taxon>
    </lineage>
</organism>
<dbReference type="InParanoid" id="G0QVH4"/>
<protein>
    <recommendedName>
        <fullName evidence="4">CS domain-containing protein</fullName>
    </recommendedName>
</protein>
<evidence type="ECO:0000256" key="1">
    <source>
        <dbReference type="SAM" id="Coils"/>
    </source>
</evidence>
<keyword evidence="1" id="KW-0175">Coiled coil</keyword>
<proteinExistence type="predicted"/>
<dbReference type="RefSeq" id="XP_004032371.1">
    <property type="nucleotide sequence ID" value="XM_004032323.1"/>
</dbReference>
<evidence type="ECO:0008006" key="4">
    <source>
        <dbReference type="Google" id="ProtNLM"/>
    </source>
</evidence>
<dbReference type="EMBL" id="GL983944">
    <property type="protein sequence ID" value="EGR30784.1"/>
    <property type="molecule type" value="Genomic_DNA"/>
</dbReference>
<gene>
    <name evidence="2" type="ORF">IMG5_123710</name>
</gene>
<evidence type="ECO:0000313" key="2">
    <source>
        <dbReference type="EMBL" id="EGR30784.1"/>
    </source>
</evidence>
<dbReference type="eggNOG" id="ENOG502SR64">
    <property type="taxonomic scope" value="Eukaryota"/>
</dbReference>
<accession>G0QVH4</accession>
<keyword evidence="3" id="KW-1185">Reference proteome</keyword>